<keyword evidence="10" id="KW-1185">Reference proteome</keyword>
<evidence type="ECO:0000313" key="10">
    <source>
        <dbReference type="Proteomes" id="UP000403266"/>
    </source>
</evidence>
<evidence type="ECO:0000256" key="1">
    <source>
        <dbReference type="ARBA" id="ARBA00022448"/>
    </source>
</evidence>
<dbReference type="InterPro" id="IPR012127">
    <property type="entry name" value="Cyt_c_prime"/>
</dbReference>
<dbReference type="InterPro" id="IPR015984">
    <property type="entry name" value="Cyt_c_prime_subgr"/>
</dbReference>
<dbReference type="AlphaFoldDB" id="A0A5N7MNP7"/>
<evidence type="ECO:0000256" key="8">
    <source>
        <dbReference type="SAM" id="SignalP"/>
    </source>
</evidence>
<gene>
    <name evidence="9" type="ORF">FS320_23730</name>
</gene>
<feature type="chain" id="PRO_5030135606" evidence="8">
    <location>
        <begin position="25"/>
        <end position="149"/>
    </location>
</feature>
<keyword evidence="5 6" id="KW-0408">Iron</keyword>
<organism evidence="9 10">
    <name type="scientific">Microvirga tunisiensis</name>
    <dbReference type="NCBI Taxonomy" id="2108360"/>
    <lineage>
        <taxon>Bacteria</taxon>
        <taxon>Pseudomonadati</taxon>
        <taxon>Pseudomonadota</taxon>
        <taxon>Alphaproteobacteria</taxon>
        <taxon>Hyphomicrobiales</taxon>
        <taxon>Methylobacteriaceae</taxon>
        <taxon>Microvirga</taxon>
    </lineage>
</organism>
<keyword evidence="8" id="KW-0732">Signal</keyword>
<reference evidence="9 10" key="1">
    <citation type="journal article" date="2019" name="Syst. Appl. Microbiol.">
        <title>Microvirga tunisiensis sp. nov., a root nodule symbiotic bacterium isolated from Lupinus micranthus and L. luteus grown in Northern Tunisia.</title>
        <authorList>
            <person name="Msaddak A."/>
            <person name="Rejili M."/>
            <person name="Duran D."/>
            <person name="Mars M."/>
            <person name="Palacios J.M."/>
            <person name="Ruiz-Argueso T."/>
            <person name="Rey L."/>
            <person name="Imperial J."/>
        </authorList>
    </citation>
    <scope>NUCLEOTIDE SEQUENCE [LARGE SCALE GENOMIC DNA]</scope>
    <source>
        <strain evidence="9 10">Lmie10</strain>
    </source>
</reference>
<dbReference type="PROSITE" id="PS51009">
    <property type="entry name" value="CYTCII"/>
    <property type="match status" value="1"/>
</dbReference>
<accession>A0A5N7MNP7</accession>
<sequence length="149" mass="16035">MVVMRKTVIAAFMVLTTSGLGVLAQSSDPITQRQNLMKNNQEQVRALTGMARGQVPFNAATAQAAFQRISQNAQQIPALFPAGSQQGKTAALPAIWERKADFDAHAAKLEQDAKAVQASITDQASLQAAIQRVGQNCGGCHEPYRRKES</sequence>
<comment type="PTM">
    <text evidence="7">Binds 1 heme group per subunit.</text>
</comment>
<dbReference type="GO" id="GO:0009055">
    <property type="term" value="F:electron transfer activity"/>
    <property type="evidence" value="ECO:0007669"/>
    <property type="project" value="InterPro"/>
</dbReference>
<protein>
    <submittedName>
        <fullName evidence="9">Cytochrome c</fullName>
    </submittedName>
</protein>
<dbReference type="GO" id="GO:0042597">
    <property type="term" value="C:periplasmic space"/>
    <property type="evidence" value="ECO:0007669"/>
    <property type="project" value="InterPro"/>
</dbReference>
<evidence type="ECO:0000256" key="3">
    <source>
        <dbReference type="ARBA" id="ARBA00022723"/>
    </source>
</evidence>
<evidence type="ECO:0000256" key="7">
    <source>
        <dbReference type="PIRSR" id="PIRSR000027-2"/>
    </source>
</evidence>
<dbReference type="GO" id="GO:0005506">
    <property type="term" value="F:iron ion binding"/>
    <property type="evidence" value="ECO:0007669"/>
    <property type="project" value="InterPro"/>
</dbReference>
<dbReference type="InterPro" id="IPR002321">
    <property type="entry name" value="Cyt_c_II"/>
</dbReference>
<dbReference type="PRINTS" id="PR00608">
    <property type="entry name" value="CYTCHROMECII"/>
</dbReference>
<evidence type="ECO:0000256" key="2">
    <source>
        <dbReference type="ARBA" id="ARBA00022617"/>
    </source>
</evidence>
<dbReference type="SUPFAM" id="SSF47175">
    <property type="entry name" value="Cytochromes"/>
    <property type="match status" value="1"/>
</dbReference>
<dbReference type="Gene3D" id="1.20.120.10">
    <property type="entry name" value="Cytochrome c/b562"/>
    <property type="match status" value="1"/>
</dbReference>
<feature type="binding site" description="covalent" evidence="7">
    <location>
        <position position="140"/>
    </location>
    <ligand>
        <name>heme c</name>
        <dbReference type="ChEBI" id="CHEBI:61717"/>
    </ligand>
</feature>
<dbReference type="GO" id="GO:0020037">
    <property type="term" value="F:heme binding"/>
    <property type="evidence" value="ECO:0007669"/>
    <property type="project" value="InterPro"/>
</dbReference>
<dbReference type="OrthoDB" id="9811729at2"/>
<evidence type="ECO:0000256" key="5">
    <source>
        <dbReference type="ARBA" id="ARBA00023004"/>
    </source>
</evidence>
<feature type="binding site" description="axial binding residue" evidence="6">
    <location>
        <position position="141"/>
    </location>
    <ligand>
        <name>heme c</name>
        <dbReference type="ChEBI" id="CHEBI:61717"/>
    </ligand>
    <ligandPart>
        <name>Fe</name>
        <dbReference type="ChEBI" id="CHEBI:18248"/>
    </ligandPart>
</feature>
<evidence type="ECO:0000256" key="6">
    <source>
        <dbReference type="PIRSR" id="PIRSR000027-1"/>
    </source>
</evidence>
<feature type="binding site" description="covalent" evidence="7">
    <location>
        <position position="137"/>
    </location>
    <ligand>
        <name>heme c</name>
        <dbReference type="ChEBI" id="CHEBI:61717"/>
    </ligand>
</feature>
<evidence type="ECO:0000313" key="9">
    <source>
        <dbReference type="EMBL" id="MPR28089.1"/>
    </source>
</evidence>
<dbReference type="Pfam" id="PF01322">
    <property type="entry name" value="Cytochrom_C_2"/>
    <property type="match status" value="1"/>
</dbReference>
<keyword evidence="4" id="KW-0249">Electron transport</keyword>
<keyword evidence="2 7" id="KW-0349">Heme</keyword>
<dbReference type="Proteomes" id="UP000403266">
    <property type="component" value="Unassembled WGS sequence"/>
</dbReference>
<name>A0A5N7MNP7_9HYPH</name>
<keyword evidence="1" id="KW-0813">Transport</keyword>
<comment type="caution">
    <text evidence="9">The sequence shown here is derived from an EMBL/GenBank/DDBJ whole genome shotgun (WGS) entry which is preliminary data.</text>
</comment>
<dbReference type="InterPro" id="IPR010980">
    <property type="entry name" value="Cyt_c/b562"/>
</dbReference>
<dbReference type="EMBL" id="VOSK01000123">
    <property type="protein sequence ID" value="MPR28089.1"/>
    <property type="molecule type" value="Genomic_DNA"/>
</dbReference>
<keyword evidence="3 6" id="KW-0479">Metal-binding</keyword>
<feature type="signal peptide" evidence="8">
    <location>
        <begin position="1"/>
        <end position="24"/>
    </location>
</feature>
<proteinExistence type="predicted"/>
<evidence type="ECO:0000256" key="4">
    <source>
        <dbReference type="ARBA" id="ARBA00022982"/>
    </source>
</evidence>
<dbReference type="PIRSF" id="PIRSF000027">
    <property type="entry name" value="Cytc_c_prime"/>
    <property type="match status" value="1"/>
</dbReference>
<dbReference type="GO" id="GO:0022900">
    <property type="term" value="P:electron transport chain"/>
    <property type="evidence" value="ECO:0007669"/>
    <property type="project" value="InterPro"/>
</dbReference>